<evidence type="ECO:0000259" key="2">
    <source>
        <dbReference type="Pfam" id="PF00814"/>
    </source>
</evidence>
<gene>
    <name evidence="3" type="ORF">BKD09_04055</name>
</gene>
<dbReference type="PANTHER" id="PTHR11735:SF11">
    <property type="entry name" value="TRNA THREONYLCARBAMOYLADENOSINE BIOSYNTHESIS PROTEIN TSAB"/>
    <property type="match status" value="1"/>
</dbReference>
<dbReference type="RefSeq" id="WP_028150590.1">
    <property type="nucleotide sequence ID" value="NZ_CP017637.1"/>
</dbReference>
<dbReference type="Proteomes" id="UP000181962">
    <property type="component" value="Chromosome"/>
</dbReference>
<feature type="region of interest" description="Disordered" evidence="1">
    <location>
        <begin position="206"/>
        <end position="231"/>
    </location>
</feature>
<dbReference type="InterPro" id="IPR022496">
    <property type="entry name" value="T6A_TsaB"/>
</dbReference>
<evidence type="ECO:0000313" key="3">
    <source>
        <dbReference type="EMBL" id="APG07495.1"/>
    </source>
</evidence>
<dbReference type="AlphaFoldDB" id="A0A1L3F2F3"/>
<dbReference type="GO" id="GO:0005829">
    <property type="term" value="C:cytosol"/>
    <property type="evidence" value="ECO:0007669"/>
    <property type="project" value="TreeGrafter"/>
</dbReference>
<reference evidence="3 4" key="1">
    <citation type="submission" date="2016-11" db="EMBL/GenBank/DDBJ databases">
        <title>Complete Genome Sequence of Bradyrhizobium sp. strain J5, an isolated from soybean nodule in Hokkaido.</title>
        <authorList>
            <person name="Kanehara K."/>
        </authorList>
    </citation>
    <scope>NUCLEOTIDE SEQUENCE [LARGE SCALE GENOMIC DNA]</scope>
    <source>
        <strain evidence="3 4">J5</strain>
    </source>
</reference>
<protein>
    <submittedName>
        <fullName evidence="3">tRNA (Adenosine(37)-N6)-threonylcarbamoyltransferase complex dimerization subunit type 1 TsaB</fullName>
    </submittedName>
</protein>
<dbReference type="Pfam" id="PF00814">
    <property type="entry name" value="TsaD"/>
    <property type="match status" value="1"/>
</dbReference>
<dbReference type="NCBIfam" id="TIGR03725">
    <property type="entry name" value="T6A_YeaZ"/>
    <property type="match status" value="1"/>
</dbReference>
<name>A0A1L3F2F3_BRAJP</name>
<dbReference type="GO" id="GO:0002949">
    <property type="term" value="P:tRNA threonylcarbamoyladenosine modification"/>
    <property type="evidence" value="ECO:0007669"/>
    <property type="project" value="InterPro"/>
</dbReference>
<dbReference type="OrthoDB" id="9809995at2"/>
<evidence type="ECO:0000256" key="1">
    <source>
        <dbReference type="SAM" id="MobiDB-lite"/>
    </source>
</evidence>
<dbReference type="PANTHER" id="PTHR11735">
    <property type="entry name" value="TRNA N6-ADENOSINE THREONYLCARBAMOYLTRANSFERASE"/>
    <property type="match status" value="1"/>
</dbReference>
<proteinExistence type="predicted"/>
<feature type="domain" description="Gcp-like" evidence="2">
    <location>
        <begin position="33"/>
        <end position="128"/>
    </location>
</feature>
<sequence length="231" mass="23506">MLILAIDTALEACAAAVLDTDAGQLLAEESLLMKRGHAEALMPMIARVMQSADLAFTSLDRIAVTVGPGSFTGLRVGISAARGLALAAKRPAVGLTTLSAYAATVVGQSGTAPVISAIDARHDHVYFQIVAGDGSPLVRPSVVPIDAAIAASQFGAPHLVGNAAKILADRWPKDGPQPVAVDAQPAPDIGWVAWLGAAANPETTPARPFYLKAPDAKPAAQPPLAAQAATS</sequence>
<feature type="compositionally biased region" description="Low complexity" evidence="1">
    <location>
        <begin position="211"/>
        <end position="231"/>
    </location>
</feature>
<dbReference type="InterPro" id="IPR000905">
    <property type="entry name" value="Gcp-like_dom"/>
</dbReference>
<keyword evidence="3" id="KW-0808">Transferase</keyword>
<dbReference type="Gene3D" id="3.30.420.40">
    <property type="match status" value="2"/>
</dbReference>
<organism evidence="3 4">
    <name type="scientific">Bradyrhizobium japonicum</name>
    <dbReference type="NCBI Taxonomy" id="375"/>
    <lineage>
        <taxon>Bacteria</taxon>
        <taxon>Pseudomonadati</taxon>
        <taxon>Pseudomonadota</taxon>
        <taxon>Alphaproteobacteria</taxon>
        <taxon>Hyphomicrobiales</taxon>
        <taxon>Nitrobacteraceae</taxon>
        <taxon>Bradyrhizobium</taxon>
    </lineage>
</organism>
<dbReference type="CDD" id="cd24032">
    <property type="entry name" value="ASKHA_NBD_TsaB"/>
    <property type="match status" value="1"/>
</dbReference>
<dbReference type="SUPFAM" id="SSF53067">
    <property type="entry name" value="Actin-like ATPase domain"/>
    <property type="match status" value="1"/>
</dbReference>
<dbReference type="InterPro" id="IPR043129">
    <property type="entry name" value="ATPase_NBD"/>
</dbReference>
<dbReference type="EMBL" id="CP017637">
    <property type="protein sequence ID" value="APG07495.1"/>
    <property type="molecule type" value="Genomic_DNA"/>
</dbReference>
<dbReference type="GO" id="GO:0016740">
    <property type="term" value="F:transferase activity"/>
    <property type="evidence" value="ECO:0007669"/>
    <property type="project" value="UniProtKB-KW"/>
</dbReference>
<evidence type="ECO:0000313" key="4">
    <source>
        <dbReference type="Proteomes" id="UP000181962"/>
    </source>
</evidence>
<accession>A0A1L3F2F3</accession>